<gene>
    <name evidence="3" type="ORF">MKZ38_002315</name>
</gene>
<feature type="region of interest" description="Disordered" evidence="1">
    <location>
        <begin position="1"/>
        <end position="52"/>
    </location>
</feature>
<reference evidence="3" key="1">
    <citation type="submission" date="2022-07" db="EMBL/GenBank/DDBJ databases">
        <title>Draft genome sequence of Zalerion maritima ATCC 34329, a (micro)plastics degrading marine fungus.</title>
        <authorList>
            <person name="Paco A."/>
            <person name="Goncalves M.F.M."/>
            <person name="Rocha-Santos T.A.P."/>
            <person name="Alves A."/>
        </authorList>
    </citation>
    <scope>NUCLEOTIDE SEQUENCE</scope>
    <source>
        <strain evidence="3">ATCC 34329</strain>
    </source>
</reference>
<dbReference type="AlphaFoldDB" id="A0AAD5RQG8"/>
<evidence type="ECO:0000313" key="4">
    <source>
        <dbReference type="Proteomes" id="UP001201980"/>
    </source>
</evidence>
<protein>
    <submittedName>
        <fullName evidence="3">Uncharacterized protein</fullName>
    </submittedName>
</protein>
<name>A0AAD5RQG8_9PEZI</name>
<proteinExistence type="predicted"/>
<keyword evidence="2" id="KW-1133">Transmembrane helix</keyword>
<dbReference type="Proteomes" id="UP001201980">
    <property type="component" value="Unassembled WGS sequence"/>
</dbReference>
<dbReference type="EMBL" id="JAKWBI020000169">
    <property type="protein sequence ID" value="KAJ2900616.1"/>
    <property type="molecule type" value="Genomic_DNA"/>
</dbReference>
<feature type="compositionally biased region" description="Pro residues" evidence="1">
    <location>
        <begin position="25"/>
        <end position="34"/>
    </location>
</feature>
<evidence type="ECO:0000313" key="3">
    <source>
        <dbReference type="EMBL" id="KAJ2900616.1"/>
    </source>
</evidence>
<comment type="caution">
    <text evidence="3">The sequence shown here is derived from an EMBL/GenBank/DDBJ whole genome shotgun (WGS) entry which is preliminary data.</text>
</comment>
<sequence>MPSRQDAASRGPAAEPALGKTGAILPPPPPPRPQLPGVKRPALDDHPSDQGITPHNLIEIFQTLILESRRVPRVLALMGALGGFEWLCMHHLAAYLAGLVPMRN</sequence>
<feature type="transmembrane region" description="Helical" evidence="2">
    <location>
        <begin position="74"/>
        <end position="97"/>
    </location>
</feature>
<accession>A0AAD5RQG8</accession>
<evidence type="ECO:0000256" key="1">
    <source>
        <dbReference type="SAM" id="MobiDB-lite"/>
    </source>
</evidence>
<keyword evidence="4" id="KW-1185">Reference proteome</keyword>
<keyword evidence="2" id="KW-0812">Transmembrane</keyword>
<organism evidence="3 4">
    <name type="scientific">Zalerion maritima</name>
    <dbReference type="NCBI Taxonomy" id="339359"/>
    <lineage>
        <taxon>Eukaryota</taxon>
        <taxon>Fungi</taxon>
        <taxon>Dikarya</taxon>
        <taxon>Ascomycota</taxon>
        <taxon>Pezizomycotina</taxon>
        <taxon>Sordariomycetes</taxon>
        <taxon>Lulworthiomycetidae</taxon>
        <taxon>Lulworthiales</taxon>
        <taxon>Lulworthiaceae</taxon>
        <taxon>Zalerion</taxon>
    </lineage>
</organism>
<evidence type="ECO:0000256" key="2">
    <source>
        <dbReference type="SAM" id="Phobius"/>
    </source>
</evidence>
<keyword evidence="2" id="KW-0472">Membrane</keyword>